<dbReference type="GO" id="GO:0004674">
    <property type="term" value="F:protein serine/threonine kinase activity"/>
    <property type="evidence" value="ECO:0007669"/>
    <property type="project" value="UniProtKB-KW"/>
</dbReference>
<dbReference type="Pfam" id="PF00069">
    <property type="entry name" value="Pkinase"/>
    <property type="match status" value="1"/>
</dbReference>
<feature type="transmembrane region" description="Helical" evidence="6">
    <location>
        <begin position="556"/>
        <end position="576"/>
    </location>
</feature>
<keyword evidence="6" id="KW-0472">Membrane</keyword>
<evidence type="ECO:0000256" key="5">
    <source>
        <dbReference type="PROSITE-ProRule" id="PRU10141"/>
    </source>
</evidence>
<accession>A0A419EN36</accession>
<evidence type="ECO:0000313" key="9">
    <source>
        <dbReference type="Proteomes" id="UP000285961"/>
    </source>
</evidence>
<dbReference type="Gene3D" id="3.30.200.20">
    <property type="entry name" value="Phosphorylase Kinase, domain 1"/>
    <property type="match status" value="1"/>
</dbReference>
<keyword evidence="8" id="KW-0723">Serine/threonine-protein kinase</keyword>
<dbReference type="SUPFAM" id="SSF56112">
    <property type="entry name" value="Protein kinase-like (PK-like)"/>
    <property type="match status" value="1"/>
</dbReference>
<dbReference type="InterPro" id="IPR000719">
    <property type="entry name" value="Prot_kinase_dom"/>
</dbReference>
<dbReference type="SMART" id="SM00220">
    <property type="entry name" value="S_TKc"/>
    <property type="match status" value="1"/>
</dbReference>
<dbReference type="InterPro" id="IPR017441">
    <property type="entry name" value="Protein_kinase_ATP_BS"/>
</dbReference>
<feature type="binding site" evidence="5">
    <location>
        <position position="95"/>
    </location>
    <ligand>
        <name>ATP</name>
        <dbReference type="ChEBI" id="CHEBI:30616"/>
    </ligand>
</feature>
<dbReference type="PROSITE" id="PS50011">
    <property type="entry name" value="PROTEIN_KINASE_DOM"/>
    <property type="match status" value="1"/>
</dbReference>
<dbReference type="Proteomes" id="UP000285961">
    <property type="component" value="Unassembled WGS sequence"/>
</dbReference>
<name>A0A419EN36_9BACT</name>
<protein>
    <submittedName>
        <fullName evidence="8">Serine/threonine protein kinase</fullName>
    </submittedName>
</protein>
<evidence type="ECO:0000256" key="4">
    <source>
        <dbReference type="ARBA" id="ARBA00022840"/>
    </source>
</evidence>
<keyword evidence="6" id="KW-1133">Transmembrane helix</keyword>
<gene>
    <name evidence="8" type="ORF">C4532_20015</name>
</gene>
<dbReference type="InterPro" id="IPR008271">
    <property type="entry name" value="Ser/Thr_kinase_AS"/>
</dbReference>
<keyword evidence="3 8" id="KW-0418">Kinase</keyword>
<feature type="transmembrane region" description="Helical" evidence="6">
    <location>
        <begin position="492"/>
        <end position="510"/>
    </location>
</feature>
<dbReference type="PROSITE" id="PS00107">
    <property type="entry name" value="PROTEIN_KINASE_ATP"/>
    <property type="match status" value="1"/>
</dbReference>
<dbReference type="Pfam" id="PF13240">
    <property type="entry name" value="Zn_Ribbon_1"/>
    <property type="match status" value="1"/>
</dbReference>
<evidence type="ECO:0000256" key="6">
    <source>
        <dbReference type="SAM" id="Phobius"/>
    </source>
</evidence>
<keyword evidence="2 5" id="KW-0547">Nucleotide-binding</keyword>
<evidence type="ECO:0000313" key="8">
    <source>
        <dbReference type="EMBL" id="RJP64108.1"/>
    </source>
</evidence>
<feature type="transmembrane region" description="Helical" evidence="6">
    <location>
        <begin position="462"/>
        <end position="480"/>
    </location>
</feature>
<dbReference type="GO" id="GO:0005524">
    <property type="term" value="F:ATP binding"/>
    <property type="evidence" value="ECO:0007669"/>
    <property type="project" value="UniProtKB-UniRule"/>
</dbReference>
<organism evidence="8 9">
    <name type="scientific">Candidatus Abyssobacteria bacterium SURF_17</name>
    <dbReference type="NCBI Taxonomy" id="2093361"/>
    <lineage>
        <taxon>Bacteria</taxon>
        <taxon>Pseudomonadati</taxon>
        <taxon>Candidatus Hydrogenedentota</taxon>
        <taxon>Candidatus Abyssobacteria</taxon>
    </lineage>
</organism>
<proteinExistence type="predicted"/>
<dbReference type="Gene3D" id="1.10.510.10">
    <property type="entry name" value="Transferase(Phosphotransferase) domain 1"/>
    <property type="match status" value="1"/>
</dbReference>
<keyword evidence="6" id="KW-0812">Transmembrane</keyword>
<dbReference type="PROSITE" id="PS00108">
    <property type="entry name" value="PROTEIN_KINASE_ST"/>
    <property type="match status" value="1"/>
</dbReference>
<evidence type="ECO:0000256" key="2">
    <source>
        <dbReference type="ARBA" id="ARBA00022741"/>
    </source>
</evidence>
<sequence>MHCDKCHAENRDDANFCYRCGQSVVHLRAADKEEAEIDTASLSPIAAAEESATSKQATRRVMSGRYELREMLGHGGMGVVYRACDHQLGMDVAIKFLPVQFAANFMAVECFKREARAAMRLSHPNIVRFYNFEEMAEGKYLLMEFIGGESLALIASRKPERRFAESEVIRYAGEVCDALKYAHAENVVHRDIKPSNILVTPDGRVKLADFGIALIKETATDEAENEIAGTPTYMSPEQILGKPVDGKSDIYSLGVTMYEMLAGQPPFRGKDARDRHIHEMPGPIQGVTDWMNAIVLKCLRKEPEARWQDAAELKDVLTGKKDIGIPIRSKYEPEWARAEAERRMRAPTSAVPQAPNGEVKPPEQARFGLERTPRPFTQSDVRERVEKIKRFAGFAEHASEREQARMAFGTLAGIVGGIAIVLGDRYGPWRLSHAMLLHLSWIIYAALIGLAIGAAQRKPAKLLLSFIFGIMGGLVAWLLPGWIRAATGEARLGSAQVGFFCSAVIGSFLGMSDGVYERSLTYFVRCLLWGGLGGVIGIAVFWGIKYAFSAFWLPPLNWVVAGGALGFFINMSLGLAKKPWMKR</sequence>
<comment type="caution">
    <text evidence="8">The sequence shown here is derived from an EMBL/GenBank/DDBJ whole genome shotgun (WGS) entry which is preliminary data.</text>
</comment>
<dbReference type="InterPro" id="IPR011009">
    <property type="entry name" value="Kinase-like_dom_sf"/>
</dbReference>
<evidence type="ECO:0000256" key="1">
    <source>
        <dbReference type="ARBA" id="ARBA00022679"/>
    </source>
</evidence>
<feature type="transmembrane region" description="Helical" evidence="6">
    <location>
        <begin position="406"/>
        <end position="423"/>
    </location>
</feature>
<dbReference type="EMBL" id="QZKI01000143">
    <property type="protein sequence ID" value="RJP64108.1"/>
    <property type="molecule type" value="Genomic_DNA"/>
</dbReference>
<reference evidence="8 9" key="1">
    <citation type="journal article" date="2017" name="ISME J.">
        <title>Energy and carbon metabolisms in a deep terrestrial subsurface fluid microbial community.</title>
        <authorList>
            <person name="Momper L."/>
            <person name="Jungbluth S.P."/>
            <person name="Lee M.D."/>
            <person name="Amend J.P."/>
        </authorList>
    </citation>
    <scope>NUCLEOTIDE SEQUENCE [LARGE SCALE GENOMIC DNA]</scope>
    <source>
        <strain evidence="8">SURF_17</strain>
    </source>
</reference>
<evidence type="ECO:0000256" key="3">
    <source>
        <dbReference type="ARBA" id="ARBA00022777"/>
    </source>
</evidence>
<feature type="domain" description="Protein kinase" evidence="7">
    <location>
        <begin position="66"/>
        <end position="318"/>
    </location>
</feature>
<keyword evidence="4 5" id="KW-0067">ATP-binding</keyword>
<feature type="transmembrane region" description="Helical" evidence="6">
    <location>
        <begin position="522"/>
        <end position="544"/>
    </location>
</feature>
<dbReference type="AlphaFoldDB" id="A0A419EN36"/>
<dbReference type="PANTHER" id="PTHR43289:SF6">
    <property type="entry name" value="SERINE_THREONINE-PROTEIN KINASE NEKL-3"/>
    <property type="match status" value="1"/>
</dbReference>
<evidence type="ECO:0000259" key="7">
    <source>
        <dbReference type="PROSITE" id="PS50011"/>
    </source>
</evidence>
<feature type="transmembrane region" description="Helical" evidence="6">
    <location>
        <begin position="435"/>
        <end position="455"/>
    </location>
</feature>
<dbReference type="PANTHER" id="PTHR43289">
    <property type="entry name" value="MITOGEN-ACTIVATED PROTEIN KINASE KINASE KINASE 20-RELATED"/>
    <property type="match status" value="1"/>
</dbReference>
<dbReference type="CDD" id="cd14014">
    <property type="entry name" value="STKc_PknB_like"/>
    <property type="match status" value="1"/>
</dbReference>
<keyword evidence="1" id="KW-0808">Transferase</keyword>
<dbReference type="InterPro" id="IPR026870">
    <property type="entry name" value="Zinc_ribbon_dom"/>
</dbReference>